<proteinExistence type="predicted"/>
<reference evidence="1" key="1">
    <citation type="journal article" date="2014" name="Front. Microbiol.">
        <title>High frequency of phylogenetically diverse reductive dehalogenase-homologous genes in deep subseafloor sedimentary metagenomes.</title>
        <authorList>
            <person name="Kawai M."/>
            <person name="Futagami T."/>
            <person name="Toyoda A."/>
            <person name="Takaki Y."/>
            <person name="Nishi S."/>
            <person name="Hori S."/>
            <person name="Arai W."/>
            <person name="Tsubouchi T."/>
            <person name="Morono Y."/>
            <person name="Uchiyama I."/>
            <person name="Ito T."/>
            <person name="Fujiyama A."/>
            <person name="Inagaki F."/>
            <person name="Takami H."/>
        </authorList>
    </citation>
    <scope>NUCLEOTIDE SEQUENCE</scope>
    <source>
        <strain evidence="1">Expedition CK06-06</strain>
    </source>
</reference>
<gene>
    <name evidence="1" type="ORF">S12H4_18498</name>
</gene>
<accession>X1SMZ9</accession>
<sequence>EVGYGLTNIDRPTASCEIRKAGNKAWIGYPK</sequence>
<organism evidence="1">
    <name type="scientific">marine sediment metagenome</name>
    <dbReference type="NCBI Taxonomy" id="412755"/>
    <lineage>
        <taxon>unclassified sequences</taxon>
        <taxon>metagenomes</taxon>
        <taxon>ecological metagenomes</taxon>
    </lineage>
</organism>
<dbReference type="EMBL" id="BARW01009144">
    <property type="protein sequence ID" value="GAI76740.1"/>
    <property type="molecule type" value="Genomic_DNA"/>
</dbReference>
<name>X1SMZ9_9ZZZZ</name>
<protein>
    <submittedName>
        <fullName evidence="1">Uncharacterized protein</fullName>
    </submittedName>
</protein>
<evidence type="ECO:0000313" key="1">
    <source>
        <dbReference type="EMBL" id="GAI76740.1"/>
    </source>
</evidence>
<feature type="non-terminal residue" evidence="1">
    <location>
        <position position="1"/>
    </location>
</feature>
<dbReference type="AlphaFoldDB" id="X1SMZ9"/>
<comment type="caution">
    <text evidence="1">The sequence shown here is derived from an EMBL/GenBank/DDBJ whole genome shotgun (WGS) entry which is preliminary data.</text>
</comment>